<dbReference type="Gene3D" id="3.30.429.10">
    <property type="entry name" value="Macrophage Migration Inhibitory Factor"/>
    <property type="match status" value="1"/>
</dbReference>
<dbReference type="Pfam" id="PF01361">
    <property type="entry name" value="Tautomerase"/>
    <property type="match status" value="1"/>
</dbReference>
<dbReference type="InterPro" id="IPR004370">
    <property type="entry name" value="4-OT-like_dom"/>
</dbReference>
<evidence type="ECO:0000256" key="1">
    <source>
        <dbReference type="ARBA" id="ARBA00023235"/>
    </source>
</evidence>
<evidence type="ECO:0000259" key="2">
    <source>
        <dbReference type="Pfam" id="PF01361"/>
    </source>
</evidence>
<comment type="caution">
    <text evidence="3">The sequence shown here is derived from an EMBL/GenBank/DDBJ whole genome shotgun (WGS) entry which is preliminary data.</text>
</comment>
<dbReference type="InterPro" id="IPR014347">
    <property type="entry name" value="Tautomerase/MIF_sf"/>
</dbReference>
<dbReference type="RefSeq" id="WP_377255252.1">
    <property type="nucleotide sequence ID" value="NZ_JBHMAA010000003.1"/>
</dbReference>
<protein>
    <submittedName>
        <fullName evidence="3">Tautomerase family protein</fullName>
    </submittedName>
</protein>
<feature type="domain" description="4-oxalocrotonate tautomerase-like" evidence="2">
    <location>
        <begin position="2"/>
        <end position="52"/>
    </location>
</feature>
<organism evidence="3 4">
    <name type="scientific">Rhizobium puerariae</name>
    <dbReference type="NCBI Taxonomy" id="1585791"/>
    <lineage>
        <taxon>Bacteria</taxon>
        <taxon>Pseudomonadati</taxon>
        <taxon>Pseudomonadota</taxon>
        <taxon>Alphaproteobacteria</taxon>
        <taxon>Hyphomicrobiales</taxon>
        <taxon>Rhizobiaceae</taxon>
        <taxon>Rhizobium/Agrobacterium group</taxon>
        <taxon>Rhizobium</taxon>
    </lineage>
</organism>
<dbReference type="EMBL" id="JBHMAA010000003">
    <property type="protein sequence ID" value="MFB9947563.1"/>
    <property type="molecule type" value="Genomic_DNA"/>
</dbReference>
<gene>
    <name evidence="3" type="ORF">ACFFP0_01825</name>
</gene>
<keyword evidence="4" id="KW-1185">Reference proteome</keyword>
<evidence type="ECO:0000313" key="4">
    <source>
        <dbReference type="Proteomes" id="UP001589692"/>
    </source>
</evidence>
<evidence type="ECO:0000313" key="3">
    <source>
        <dbReference type="EMBL" id="MFB9947563.1"/>
    </source>
</evidence>
<proteinExistence type="predicted"/>
<dbReference type="Proteomes" id="UP001589692">
    <property type="component" value="Unassembled WGS sequence"/>
</dbReference>
<dbReference type="SUPFAM" id="SSF55331">
    <property type="entry name" value="Tautomerase/MIF"/>
    <property type="match status" value="1"/>
</dbReference>
<reference evidence="3 4" key="1">
    <citation type="submission" date="2024-09" db="EMBL/GenBank/DDBJ databases">
        <authorList>
            <person name="Sun Q."/>
            <person name="Mori K."/>
        </authorList>
    </citation>
    <scope>NUCLEOTIDE SEQUENCE [LARGE SCALE GENOMIC DNA]</scope>
    <source>
        <strain evidence="3 4">TBRC 4938</strain>
    </source>
</reference>
<accession>A0ABV6ACZ3</accession>
<name>A0ABV6ACZ3_9HYPH</name>
<keyword evidence="1" id="KW-0413">Isomerase</keyword>
<sequence length="91" mass="9881">MPHVIIKYFDTVLTDANKASLADVVTRTLVETLGCASGAVSIALRPVAPADWNETVFIPDIDRRSAELIKIPDYAAASTASEEAKETRHVR</sequence>